<dbReference type="EMBL" id="CTRP01000014">
    <property type="protein sequence ID" value="CQR74491.1"/>
    <property type="molecule type" value="Genomic_DNA"/>
</dbReference>
<proteinExistence type="predicted"/>
<organism evidence="1 2">
    <name type="scientific">Sporomusa ovata</name>
    <dbReference type="NCBI Taxonomy" id="2378"/>
    <lineage>
        <taxon>Bacteria</taxon>
        <taxon>Bacillati</taxon>
        <taxon>Bacillota</taxon>
        <taxon>Negativicutes</taxon>
        <taxon>Selenomonadales</taxon>
        <taxon>Sporomusaceae</taxon>
        <taxon>Sporomusa</taxon>
    </lineage>
</organism>
<keyword evidence="2" id="KW-1185">Reference proteome</keyword>
<accession>A0A0U1L457</accession>
<protein>
    <submittedName>
        <fullName evidence="1">Uncharacterized protein</fullName>
    </submittedName>
</protein>
<reference evidence="2" key="1">
    <citation type="submission" date="2015-03" db="EMBL/GenBank/DDBJ databases">
        <authorList>
            <person name="Nijsse Bart"/>
        </authorList>
    </citation>
    <scope>NUCLEOTIDE SEQUENCE [LARGE SCALE GENOMIC DNA]</scope>
</reference>
<gene>
    <name evidence="1" type="ORF">SpAn4DRAFT_0953</name>
</gene>
<evidence type="ECO:0000313" key="1">
    <source>
        <dbReference type="EMBL" id="CQR74491.1"/>
    </source>
</evidence>
<dbReference type="RefSeq" id="WP_021170476.1">
    <property type="nucleotide sequence ID" value="NZ_CTRP01000014.1"/>
</dbReference>
<evidence type="ECO:0000313" key="2">
    <source>
        <dbReference type="Proteomes" id="UP000049855"/>
    </source>
</evidence>
<sequence length="230" mass="26966">MIKVPNIDFVHLDTAPPSERQAADQKIVQWAAEVLAEVVKKPDELSERQLNRYLYVITKFSLFLPNVANPLDFNQYFLFIFCYSLFNAIHVDRQQGRVIKFSTEDVYAVLILIFKKYFTNNHNRLPNYFKLIRNLNDTKAFTEQFREQCQEERKKLDYYAVIEYLNEKKLVELVPPIPSIKVHPKIVTTILYELCHLIRQSSQKTKMENDVAAGECGLQGKCFEPAVQRL</sequence>
<name>A0A0U1L457_9FIRM</name>
<dbReference type="AlphaFoldDB" id="A0A0U1L457"/>
<dbReference type="Proteomes" id="UP000049855">
    <property type="component" value="Unassembled WGS sequence"/>
</dbReference>